<gene>
    <name evidence="3" type="ORF">P9B03_12295</name>
</gene>
<dbReference type="CDD" id="cd01948">
    <property type="entry name" value="EAL"/>
    <property type="match status" value="1"/>
</dbReference>
<dbReference type="InterPro" id="IPR000160">
    <property type="entry name" value="GGDEF_dom"/>
</dbReference>
<dbReference type="Pfam" id="PF00990">
    <property type="entry name" value="GGDEF"/>
    <property type="match status" value="1"/>
</dbReference>
<dbReference type="InterPro" id="IPR029787">
    <property type="entry name" value="Nucleotide_cyclase"/>
</dbReference>
<dbReference type="SMART" id="SM00052">
    <property type="entry name" value="EAL"/>
    <property type="match status" value="1"/>
</dbReference>
<sequence length="726" mass="82817">MYKNNIVDRGQLYFSLCQVAKQFESGLVILDAQQQHNIIFANNIFASMVEYSNDELIGSTLSLLTGPLTDSNSEALILESLQLGLSLKLSIFHYRKDQTAFWNELSILPIRDHESIVQFYIVAARDITDSINVEALITVEREAYSELEQGANITDVFEHLCRHIATTLQKKSYTCIFLINQNRLKLTASNALSEKMQKIFHMMDNLNVDYGSFLQAIRKERYIVHDLAQHSKEWAKILQQNGIEAIWHQAIKTPEGELVGIFSLFFEESIKLPRPSEIKFLDRVAPIITLALKYFNQKQEILQLAYYDEKTGLPNFALFQNELTQFYQEDYRGVICIIEPGEYQRVVDLYGRQGGDALLLQLAQRAMFIPAFENALIARYTNSSVILASKHTIDEELEGLLHEIIVEPFTIEGKSVYITLKIGTSNYGQFISSTEAVKRADTALSVSLKSAGTTMKVYDESQVQTLQLEMEVLSSFSYALKNMEFTPVLQPKVNIQTGQIEGFEALARWFSESLGFVSPAIFIPVAENTGNIHKVDRVILRKILAWQKTRQDTGKQMYQIAVNISPNHFYDPHFVENMKQLINEYGVEPRYIKFEITESVELENMIRAKGIINELKAFGIAMSIDDFGVGYSSLGYLKELPFDEIKIDKSFIDHLTDGRMNAVVRTLIQLSADLNMKSVAEGIETEEQHLELQKIGCQVGQGYYYYKPMTLSEVEQLLDYETLPPY</sequence>
<dbReference type="RefSeq" id="WP_326123768.1">
    <property type="nucleotide sequence ID" value="NZ_JARSFG010000017.1"/>
</dbReference>
<dbReference type="InterPro" id="IPR050706">
    <property type="entry name" value="Cyclic-di-GMP_PDE-like"/>
</dbReference>
<dbReference type="Gene3D" id="3.30.450.40">
    <property type="match status" value="1"/>
</dbReference>
<organism evidence="3 4">
    <name type="scientific">Metasolibacillus meyeri</name>
    <dbReference type="NCBI Taxonomy" id="1071052"/>
    <lineage>
        <taxon>Bacteria</taxon>
        <taxon>Bacillati</taxon>
        <taxon>Bacillota</taxon>
        <taxon>Bacilli</taxon>
        <taxon>Bacillales</taxon>
        <taxon>Caryophanaceae</taxon>
        <taxon>Metasolibacillus</taxon>
    </lineage>
</organism>
<evidence type="ECO:0000313" key="4">
    <source>
        <dbReference type="Proteomes" id="UP001344888"/>
    </source>
</evidence>
<dbReference type="EMBL" id="JARSFG010000017">
    <property type="protein sequence ID" value="MEC1179268.1"/>
    <property type="molecule type" value="Genomic_DNA"/>
</dbReference>
<dbReference type="InterPro" id="IPR035965">
    <property type="entry name" value="PAS-like_dom_sf"/>
</dbReference>
<dbReference type="InterPro" id="IPR035919">
    <property type="entry name" value="EAL_sf"/>
</dbReference>
<dbReference type="PROSITE" id="PS50883">
    <property type="entry name" value="EAL"/>
    <property type="match status" value="1"/>
</dbReference>
<dbReference type="InterPro" id="IPR000014">
    <property type="entry name" value="PAS"/>
</dbReference>
<evidence type="ECO:0000259" key="2">
    <source>
        <dbReference type="PROSITE" id="PS50883"/>
    </source>
</evidence>
<dbReference type="Gene3D" id="3.20.20.450">
    <property type="entry name" value="EAL domain"/>
    <property type="match status" value="1"/>
</dbReference>
<dbReference type="Pfam" id="PF13426">
    <property type="entry name" value="PAS_9"/>
    <property type="match status" value="1"/>
</dbReference>
<protein>
    <submittedName>
        <fullName evidence="3">EAL domain-containing protein</fullName>
    </submittedName>
</protein>
<dbReference type="InterPro" id="IPR043128">
    <property type="entry name" value="Rev_trsase/Diguanyl_cyclase"/>
</dbReference>
<dbReference type="NCBIfam" id="TIGR00229">
    <property type="entry name" value="sensory_box"/>
    <property type="match status" value="1"/>
</dbReference>
<dbReference type="InterPro" id="IPR001633">
    <property type="entry name" value="EAL_dom"/>
</dbReference>
<dbReference type="InterPro" id="IPR000700">
    <property type="entry name" value="PAS-assoc_C"/>
</dbReference>
<dbReference type="Gene3D" id="3.30.70.270">
    <property type="match status" value="1"/>
</dbReference>
<dbReference type="PANTHER" id="PTHR33121">
    <property type="entry name" value="CYCLIC DI-GMP PHOSPHODIESTERASE PDEF"/>
    <property type="match status" value="1"/>
</dbReference>
<dbReference type="PANTHER" id="PTHR33121:SF70">
    <property type="entry name" value="SIGNALING PROTEIN YKOW"/>
    <property type="match status" value="1"/>
</dbReference>
<proteinExistence type="predicted"/>
<dbReference type="Pfam" id="PF00563">
    <property type="entry name" value="EAL"/>
    <property type="match status" value="1"/>
</dbReference>
<dbReference type="InterPro" id="IPR029016">
    <property type="entry name" value="GAF-like_dom_sf"/>
</dbReference>
<dbReference type="SMART" id="SM00267">
    <property type="entry name" value="GGDEF"/>
    <property type="match status" value="1"/>
</dbReference>
<keyword evidence="4" id="KW-1185">Reference proteome</keyword>
<dbReference type="Proteomes" id="UP001344888">
    <property type="component" value="Unassembled WGS sequence"/>
</dbReference>
<reference evidence="3 4" key="1">
    <citation type="submission" date="2023-03" db="EMBL/GenBank/DDBJ databases">
        <title>Bacillus Genome Sequencing.</title>
        <authorList>
            <person name="Dunlap C."/>
        </authorList>
    </citation>
    <scope>NUCLEOTIDE SEQUENCE [LARGE SCALE GENOMIC DNA]</scope>
    <source>
        <strain evidence="3 4">B-59205</strain>
    </source>
</reference>
<dbReference type="CDD" id="cd00130">
    <property type="entry name" value="PAS"/>
    <property type="match status" value="1"/>
</dbReference>
<evidence type="ECO:0000313" key="3">
    <source>
        <dbReference type="EMBL" id="MEC1179268.1"/>
    </source>
</evidence>
<dbReference type="SUPFAM" id="SSF55781">
    <property type="entry name" value="GAF domain-like"/>
    <property type="match status" value="1"/>
</dbReference>
<dbReference type="PROSITE" id="PS50113">
    <property type="entry name" value="PAC"/>
    <property type="match status" value="1"/>
</dbReference>
<dbReference type="GO" id="GO:0071111">
    <property type="term" value="F:cyclic-guanylate-specific phosphodiesterase activity"/>
    <property type="evidence" value="ECO:0007669"/>
    <property type="project" value="InterPro"/>
</dbReference>
<dbReference type="SUPFAM" id="SSF55073">
    <property type="entry name" value="Nucleotide cyclase"/>
    <property type="match status" value="1"/>
</dbReference>
<dbReference type="Gene3D" id="3.30.450.20">
    <property type="entry name" value="PAS domain"/>
    <property type="match status" value="1"/>
</dbReference>
<evidence type="ECO:0000259" key="1">
    <source>
        <dbReference type="PROSITE" id="PS50113"/>
    </source>
</evidence>
<feature type="domain" description="PAC" evidence="1">
    <location>
        <begin position="85"/>
        <end position="139"/>
    </location>
</feature>
<name>A0AAW9NWB6_9BACL</name>
<feature type="domain" description="EAL" evidence="2">
    <location>
        <begin position="469"/>
        <end position="722"/>
    </location>
</feature>
<dbReference type="SUPFAM" id="SSF141868">
    <property type="entry name" value="EAL domain-like"/>
    <property type="match status" value="1"/>
</dbReference>
<dbReference type="AlphaFoldDB" id="A0AAW9NWB6"/>
<dbReference type="SUPFAM" id="SSF55785">
    <property type="entry name" value="PYP-like sensor domain (PAS domain)"/>
    <property type="match status" value="1"/>
</dbReference>
<accession>A0AAW9NWB6</accession>
<comment type="caution">
    <text evidence="3">The sequence shown here is derived from an EMBL/GenBank/DDBJ whole genome shotgun (WGS) entry which is preliminary data.</text>
</comment>